<evidence type="ECO:0000313" key="4">
    <source>
        <dbReference type="Proteomes" id="UP001595812"/>
    </source>
</evidence>
<evidence type="ECO:0000313" key="3">
    <source>
        <dbReference type="EMBL" id="MFC3876758.1"/>
    </source>
</evidence>
<protein>
    <submittedName>
        <fullName evidence="3">DinB family protein</fullName>
    </submittedName>
</protein>
<dbReference type="Proteomes" id="UP001595812">
    <property type="component" value="Unassembled WGS sequence"/>
</dbReference>
<dbReference type="Gene3D" id="1.20.120.450">
    <property type="entry name" value="dinb family like domain"/>
    <property type="match status" value="1"/>
</dbReference>
<dbReference type="EMBL" id="JBHSAT010000004">
    <property type="protein sequence ID" value="MFC3876758.1"/>
    <property type="molecule type" value="Genomic_DNA"/>
</dbReference>
<name>A0ABV8AFM9_9FLAO</name>
<evidence type="ECO:0000256" key="1">
    <source>
        <dbReference type="ARBA" id="ARBA00008635"/>
    </source>
</evidence>
<keyword evidence="4" id="KW-1185">Reference proteome</keyword>
<evidence type="ECO:0000256" key="2">
    <source>
        <dbReference type="ARBA" id="ARBA00022723"/>
    </source>
</evidence>
<dbReference type="InterPro" id="IPR007837">
    <property type="entry name" value="DinB"/>
</dbReference>
<sequence>MRNEELVRKWKGNKRYTLKFVDALPEEDFDFKPSSEVKSYKSQLSHITSWLRTHSRFVTDYAFPPQRAGAKAKLTSKDLIKTALEDFFDTFIEQLQQMTDEQINETVDVWYGKRTRYEIANVMDNHLSHHRGQLVVYLRLKNVKPPSYLGW</sequence>
<reference evidence="4" key="1">
    <citation type="journal article" date="2019" name="Int. J. Syst. Evol. Microbiol.">
        <title>The Global Catalogue of Microorganisms (GCM) 10K type strain sequencing project: providing services to taxonomists for standard genome sequencing and annotation.</title>
        <authorList>
            <consortium name="The Broad Institute Genomics Platform"/>
            <consortium name="The Broad Institute Genome Sequencing Center for Infectious Disease"/>
            <person name="Wu L."/>
            <person name="Ma J."/>
        </authorList>
    </citation>
    <scope>NUCLEOTIDE SEQUENCE [LARGE SCALE GENOMIC DNA]</scope>
    <source>
        <strain evidence="4">CECT 8979</strain>
    </source>
</reference>
<comment type="caution">
    <text evidence="3">The sequence shown here is derived from an EMBL/GenBank/DDBJ whole genome shotgun (WGS) entry which is preliminary data.</text>
</comment>
<accession>A0ABV8AFM9</accession>
<proteinExistence type="inferred from homology"/>
<keyword evidence="2" id="KW-0479">Metal-binding</keyword>
<dbReference type="Pfam" id="PF05163">
    <property type="entry name" value="DinB"/>
    <property type="match status" value="1"/>
</dbReference>
<dbReference type="SUPFAM" id="SSF109854">
    <property type="entry name" value="DinB/YfiT-like putative metalloenzymes"/>
    <property type="match status" value="1"/>
</dbReference>
<organism evidence="3 4">
    <name type="scientific">Winogradskyella maritima</name>
    <dbReference type="NCBI Taxonomy" id="1517766"/>
    <lineage>
        <taxon>Bacteria</taxon>
        <taxon>Pseudomonadati</taxon>
        <taxon>Bacteroidota</taxon>
        <taxon>Flavobacteriia</taxon>
        <taxon>Flavobacteriales</taxon>
        <taxon>Flavobacteriaceae</taxon>
        <taxon>Winogradskyella</taxon>
    </lineage>
</organism>
<dbReference type="RefSeq" id="WP_386097965.1">
    <property type="nucleotide sequence ID" value="NZ_JBHSAT010000004.1"/>
</dbReference>
<comment type="similarity">
    <text evidence="1">Belongs to the DinB family.</text>
</comment>
<dbReference type="InterPro" id="IPR034660">
    <property type="entry name" value="DinB/YfiT-like"/>
</dbReference>
<gene>
    <name evidence="3" type="ORF">ACFOSX_05890</name>
</gene>